<dbReference type="AlphaFoldDB" id="A0AAV7KUT0"/>
<sequence length="109" mass="12863">MDEVRVHPSSWGCWVDLPPTRNTWGTVGSISHPRARCMLLVRQLSAQRGVERLGRRAQQYSLLSRQRRRCVMYCTRDYCTRSLGFEKGIEGRERRLDREDGWLGRLRLN</sequence>
<gene>
    <name evidence="1" type="ORF">NDU88_003381</name>
</gene>
<evidence type="ECO:0000313" key="2">
    <source>
        <dbReference type="Proteomes" id="UP001066276"/>
    </source>
</evidence>
<proteinExistence type="predicted"/>
<protein>
    <submittedName>
        <fullName evidence="1">Uncharacterized protein</fullName>
    </submittedName>
</protein>
<dbReference type="EMBL" id="JANPWB010000016">
    <property type="protein sequence ID" value="KAJ1083221.1"/>
    <property type="molecule type" value="Genomic_DNA"/>
</dbReference>
<evidence type="ECO:0000313" key="1">
    <source>
        <dbReference type="EMBL" id="KAJ1083221.1"/>
    </source>
</evidence>
<keyword evidence="2" id="KW-1185">Reference proteome</keyword>
<name>A0AAV7KUT0_PLEWA</name>
<accession>A0AAV7KUT0</accession>
<organism evidence="1 2">
    <name type="scientific">Pleurodeles waltl</name>
    <name type="common">Iberian ribbed newt</name>
    <dbReference type="NCBI Taxonomy" id="8319"/>
    <lineage>
        <taxon>Eukaryota</taxon>
        <taxon>Metazoa</taxon>
        <taxon>Chordata</taxon>
        <taxon>Craniata</taxon>
        <taxon>Vertebrata</taxon>
        <taxon>Euteleostomi</taxon>
        <taxon>Amphibia</taxon>
        <taxon>Batrachia</taxon>
        <taxon>Caudata</taxon>
        <taxon>Salamandroidea</taxon>
        <taxon>Salamandridae</taxon>
        <taxon>Pleurodelinae</taxon>
        <taxon>Pleurodeles</taxon>
    </lineage>
</organism>
<dbReference type="Proteomes" id="UP001066276">
    <property type="component" value="Chromosome 12"/>
</dbReference>
<comment type="caution">
    <text evidence="1">The sequence shown here is derived from an EMBL/GenBank/DDBJ whole genome shotgun (WGS) entry which is preliminary data.</text>
</comment>
<reference evidence="1" key="1">
    <citation type="journal article" date="2022" name="bioRxiv">
        <title>Sequencing and chromosome-scale assembly of the giantPleurodeles waltlgenome.</title>
        <authorList>
            <person name="Brown T."/>
            <person name="Elewa A."/>
            <person name="Iarovenko S."/>
            <person name="Subramanian E."/>
            <person name="Araus A.J."/>
            <person name="Petzold A."/>
            <person name="Susuki M."/>
            <person name="Suzuki K.-i.T."/>
            <person name="Hayashi T."/>
            <person name="Toyoda A."/>
            <person name="Oliveira C."/>
            <person name="Osipova E."/>
            <person name="Leigh N.D."/>
            <person name="Simon A."/>
            <person name="Yun M.H."/>
        </authorList>
    </citation>
    <scope>NUCLEOTIDE SEQUENCE</scope>
    <source>
        <strain evidence="1">20211129_DDA</strain>
        <tissue evidence="1">Liver</tissue>
    </source>
</reference>